<accession>A0A2A9NC46</accession>
<feature type="region of interest" description="Disordered" evidence="1">
    <location>
        <begin position="137"/>
        <end position="173"/>
    </location>
</feature>
<feature type="compositionally biased region" description="Basic and acidic residues" evidence="1">
    <location>
        <begin position="137"/>
        <end position="150"/>
    </location>
</feature>
<feature type="chain" id="PRO_5013083543" evidence="2">
    <location>
        <begin position="20"/>
        <end position="279"/>
    </location>
</feature>
<evidence type="ECO:0000313" key="3">
    <source>
        <dbReference type="EMBL" id="PFH45831.1"/>
    </source>
</evidence>
<name>A0A2A9NC46_9AGAR</name>
<feature type="compositionally biased region" description="Basic and acidic residues" evidence="1">
    <location>
        <begin position="158"/>
        <end position="169"/>
    </location>
</feature>
<dbReference type="EMBL" id="KZ302282">
    <property type="protein sequence ID" value="PFH45831.1"/>
    <property type="molecule type" value="Genomic_DNA"/>
</dbReference>
<sequence length="279" mass="32183">MQLASILLLATSLSNLVMATPSPKPYWQPDPNSKAYKKNSIVESNPCLRLEFHELKAVAGCVAHNATGFVEAAEVEASAPNVWKLFKERGKANDGFEEFESGLHHAVVDGKVPCVNIQGLDYKKVYKKAVEEKEEKWKARIKQEKEGKEREKRRKGKQGKEKEKRDKPWKGKGLGTNIINEQWTFKDKASMLGFCMINTLDKNAVFAEKGERDGINIYKYEGRMWEARWIPRFLDKLRQKVSTWNKPDHSSKSKIWKSTNKEKSESQTHLLDRRRHIKP</sequence>
<dbReference type="Proteomes" id="UP000242287">
    <property type="component" value="Unassembled WGS sequence"/>
</dbReference>
<feature type="region of interest" description="Disordered" evidence="1">
    <location>
        <begin position="244"/>
        <end position="279"/>
    </location>
</feature>
<evidence type="ECO:0000256" key="2">
    <source>
        <dbReference type="SAM" id="SignalP"/>
    </source>
</evidence>
<proteinExistence type="predicted"/>
<evidence type="ECO:0000313" key="4">
    <source>
        <dbReference type="Proteomes" id="UP000242287"/>
    </source>
</evidence>
<dbReference type="AlphaFoldDB" id="A0A2A9NC46"/>
<gene>
    <name evidence="3" type="ORF">AMATHDRAFT_71052</name>
</gene>
<feature type="signal peptide" evidence="2">
    <location>
        <begin position="1"/>
        <end position="19"/>
    </location>
</feature>
<reference evidence="3 4" key="1">
    <citation type="submission" date="2014-02" db="EMBL/GenBank/DDBJ databases">
        <title>Transposable element dynamics among asymbiotic and ectomycorrhizal Amanita fungi.</title>
        <authorList>
            <consortium name="DOE Joint Genome Institute"/>
            <person name="Hess J."/>
            <person name="Skrede I."/>
            <person name="Wolfe B."/>
            <person name="LaButti K."/>
            <person name="Ohm R.A."/>
            <person name="Grigoriev I.V."/>
            <person name="Pringle A."/>
        </authorList>
    </citation>
    <scope>NUCLEOTIDE SEQUENCE [LARGE SCALE GENOMIC DNA]</scope>
    <source>
        <strain evidence="3 4">SKay4041</strain>
    </source>
</reference>
<keyword evidence="2" id="KW-0732">Signal</keyword>
<protein>
    <submittedName>
        <fullName evidence="3">Uncharacterized protein</fullName>
    </submittedName>
</protein>
<organism evidence="3 4">
    <name type="scientific">Amanita thiersii Skay4041</name>
    <dbReference type="NCBI Taxonomy" id="703135"/>
    <lineage>
        <taxon>Eukaryota</taxon>
        <taxon>Fungi</taxon>
        <taxon>Dikarya</taxon>
        <taxon>Basidiomycota</taxon>
        <taxon>Agaricomycotina</taxon>
        <taxon>Agaricomycetes</taxon>
        <taxon>Agaricomycetidae</taxon>
        <taxon>Agaricales</taxon>
        <taxon>Pluteineae</taxon>
        <taxon>Amanitaceae</taxon>
        <taxon>Amanita</taxon>
    </lineage>
</organism>
<keyword evidence="4" id="KW-1185">Reference proteome</keyword>
<evidence type="ECO:0000256" key="1">
    <source>
        <dbReference type="SAM" id="MobiDB-lite"/>
    </source>
</evidence>